<reference evidence="21" key="1">
    <citation type="journal article" date="2019" name="Int. J. Syst. Evol. Microbiol.">
        <title>The Global Catalogue of Microorganisms (GCM) 10K type strain sequencing project: providing services to taxonomists for standard genome sequencing and annotation.</title>
        <authorList>
            <consortium name="The Broad Institute Genomics Platform"/>
            <consortium name="The Broad Institute Genome Sequencing Center for Infectious Disease"/>
            <person name="Wu L."/>
            <person name="Ma J."/>
        </authorList>
    </citation>
    <scope>NUCLEOTIDE SEQUENCE [LARGE SCALE GENOMIC DNA]</scope>
    <source>
        <strain evidence="21">KCTC 42255</strain>
    </source>
</reference>
<evidence type="ECO:0000313" key="21">
    <source>
        <dbReference type="Proteomes" id="UP001597357"/>
    </source>
</evidence>
<evidence type="ECO:0000256" key="6">
    <source>
        <dbReference type="ARBA" id="ARBA00022519"/>
    </source>
</evidence>
<dbReference type="Proteomes" id="UP001597357">
    <property type="component" value="Unassembled WGS sequence"/>
</dbReference>
<dbReference type="NCBIfam" id="TIGR01007">
    <property type="entry name" value="eps_fam"/>
    <property type="match status" value="1"/>
</dbReference>
<evidence type="ECO:0000259" key="17">
    <source>
        <dbReference type="Pfam" id="PF02706"/>
    </source>
</evidence>
<evidence type="ECO:0000256" key="9">
    <source>
        <dbReference type="ARBA" id="ARBA00022741"/>
    </source>
</evidence>
<dbReference type="PANTHER" id="PTHR32309">
    <property type="entry name" value="TYROSINE-PROTEIN KINASE"/>
    <property type="match status" value="1"/>
</dbReference>
<gene>
    <name evidence="20" type="ORF">ACFSQ0_10755</name>
</gene>
<comment type="caution">
    <text evidence="20">The sequence shown here is derived from an EMBL/GenBank/DDBJ whole genome shotgun (WGS) entry which is preliminary data.</text>
</comment>
<keyword evidence="8 16" id="KW-0812">Transmembrane</keyword>
<evidence type="ECO:0000256" key="8">
    <source>
        <dbReference type="ARBA" id="ARBA00022692"/>
    </source>
</evidence>
<evidence type="ECO:0000259" key="18">
    <source>
        <dbReference type="Pfam" id="PF13614"/>
    </source>
</evidence>
<keyword evidence="13 16" id="KW-0472">Membrane</keyword>
<keyword evidence="12 16" id="KW-1133">Transmembrane helix</keyword>
<accession>A0ABW5SH28</accession>
<evidence type="ECO:0000256" key="1">
    <source>
        <dbReference type="ARBA" id="ARBA00004429"/>
    </source>
</evidence>
<dbReference type="InterPro" id="IPR027417">
    <property type="entry name" value="P-loop_NTPase"/>
</dbReference>
<evidence type="ECO:0000256" key="10">
    <source>
        <dbReference type="ARBA" id="ARBA00022777"/>
    </source>
</evidence>
<dbReference type="Pfam" id="PF02706">
    <property type="entry name" value="Wzz"/>
    <property type="match status" value="1"/>
</dbReference>
<keyword evidence="11" id="KW-0067">ATP-binding</keyword>
<comment type="similarity">
    <text evidence="2">Belongs to the CpsD/CapB family.</text>
</comment>
<comment type="catalytic activity">
    <reaction evidence="15">
        <text>L-tyrosyl-[protein] + ATP = O-phospho-L-tyrosyl-[protein] + ADP + H(+)</text>
        <dbReference type="Rhea" id="RHEA:10596"/>
        <dbReference type="Rhea" id="RHEA-COMP:10136"/>
        <dbReference type="Rhea" id="RHEA-COMP:20101"/>
        <dbReference type="ChEBI" id="CHEBI:15378"/>
        <dbReference type="ChEBI" id="CHEBI:30616"/>
        <dbReference type="ChEBI" id="CHEBI:46858"/>
        <dbReference type="ChEBI" id="CHEBI:61978"/>
        <dbReference type="ChEBI" id="CHEBI:456216"/>
        <dbReference type="EC" id="2.7.10.2"/>
    </reaction>
</comment>
<comment type="subcellular location">
    <subcellularLocation>
        <location evidence="1">Cell inner membrane</location>
        <topology evidence="1">Multi-pass membrane protein</topology>
    </subcellularLocation>
</comment>
<protein>
    <recommendedName>
        <fullName evidence="4">non-specific protein-tyrosine kinase</fullName>
        <ecNumber evidence="4">2.7.10.2</ecNumber>
    </recommendedName>
</protein>
<dbReference type="Pfam" id="PF13614">
    <property type="entry name" value="AAA_31"/>
    <property type="match status" value="1"/>
</dbReference>
<evidence type="ECO:0000256" key="12">
    <source>
        <dbReference type="ARBA" id="ARBA00022989"/>
    </source>
</evidence>
<dbReference type="InterPro" id="IPR032807">
    <property type="entry name" value="GNVR"/>
</dbReference>
<feature type="domain" description="Tyrosine-protein kinase G-rich" evidence="19">
    <location>
        <begin position="446"/>
        <end position="520"/>
    </location>
</feature>
<dbReference type="InterPro" id="IPR025669">
    <property type="entry name" value="AAA_dom"/>
</dbReference>
<evidence type="ECO:0000256" key="4">
    <source>
        <dbReference type="ARBA" id="ARBA00011903"/>
    </source>
</evidence>
<evidence type="ECO:0000256" key="5">
    <source>
        <dbReference type="ARBA" id="ARBA00022475"/>
    </source>
</evidence>
<dbReference type="Pfam" id="PF13807">
    <property type="entry name" value="GNVR"/>
    <property type="match status" value="1"/>
</dbReference>
<dbReference type="InterPro" id="IPR003856">
    <property type="entry name" value="LPS_length_determ_N"/>
</dbReference>
<dbReference type="InterPro" id="IPR050445">
    <property type="entry name" value="Bact_polysacc_biosynth/exp"/>
</dbReference>
<evidence type="ECO:0000256" key="3">
    <source>
        <dbReference type="ARBA" id="ARBA00008883"/>
    </source>
</evidence>
<dbReference type="Gene3D" id="3.40.50.300">
    <property type="entry name" value="P-loop containing nucleotide triphosphate hydrolases"/>
    <property type="match status" value="1"/>
</dbReference>
<dbReference type="SUPFAM" id="SSF52540">
    <property type="entry name" value="P-loop containing nucleoside triphosphate hydrolases"/>
    <property type="match status" value="1"/>
</dbReference>
<feature type="transmembrane region" description="Helical" evidence="16">
    <location>
        <begin position="33"/>
        <end position="54"/>
    </location>
</feature>
<evidence type="ECO:0000256" key="16">
    <source>
        <dbReference type="SAM" id="Phobius"/>
    </source>
</evidence>
<dbReference type="EMBL" id="JBHULZ010000041">
    <property type="protein sequence ID" value="MFD2698473.1"/>
    <property type="molecule type" value="Genomic_DNA"/>
</dbReference>
<sequence length="795" mass="89848">MKEPQAFQENQATDPNLENGEDIKAIIFQYLRYWPWFLASVLVFVIGAFIYLRYSTSIYQTTAKVKVLDENDDGGLDLSGLSGSRTLFNMTKVNLENEMQIFKSRRILEQVVKSLDLNTTYQSKGTIKSFLVFGPDAPFHVNWIPDSTQQEVGNSPSIQLASLGNNEFKLSAESIGEQKGRFGDTLQYGDFTLLITDKRVGEDPKPIANMSFWHTAMNHKVKNLAQQISIEPVGDKSHVLQLGIKGANQELNKAILDRLIQVFNQDGIEDKRLVSKRTQDFVERRLVFLEGELDTVESGLVNFKRDNNVVTVESSAEQLFGKEAGAEQKRYEMETQLLVARDFQETLQNQSAFDLLPANIGIDNENVNALTQQYNSLVTERQRYLVSGTEENPMVVNLNQQINQLRGNLNGSVNAYIRSLETALRSIRQRESVSAGQLGSIPEKEKQIRDITRQREIKERLYLFLLQRREEAALSYAITSPVIKVVDWAYTQPQPVAPKKQIILLGALVLGLLLPFGILYVLFLLDTKIHHKNQVKRLLPQIPIVGEVPTLLKTADRLIQKNDHSVLAEAFRILRTNLNFFVEREQEGGKVVFTTSTTKGEGKTFVAINLAISMASTGKKVLLLGCDLRNPQLHAYINLKKNLAGTTDYLYRKDISLAELVQKNAFEHANLDLILSGEIPPNPAELLLNGRFESLLNEARQKYDYIVVDTAPTILVTDTLLIAHHADATLYMIRANYTDSKLIQHIEELKRNDKIKNMGLVLNDVKADGAYGYNYGYGYGYHAEEVAKKKKWGLF</sequence>
<comment type="similarity">
    <text evidence="3">Belongs to the etk/wzc family.</text>
</comment>
<name>A0ABW5SH28_9FLAO</name>
<keyword evidence="14" id="KW-0829">Tyrosine-protein kinase</keyword>
<feature type="domain" description="Polysaccharide chain length determinant N-terminal" evidence="17">
    <location>
        <begin position="22"/>
        <end position="115"/>
    </location>
</feature>
<dbReference type="PANTHER" id="PTHR32309:SF13">
    <property type="entry name" value="FERRIC ENTEROBACTIN TRANSPORT PROTEIN FEPE"/>
    <property type="match status" value="1"/>
</dbReference>
<keyword evidence="10" id="KW-0418">Kinase</keyword>
<dbReference type="RefSeq" id="WP_379048088.1">
    <property type="nucleotide sequence ID" value="NZ_JBHULZ010000041.1"/>
</dbReference>
<keyword evidence="5" id="KW-1003">Cell membrane</keyword>
<dbReference type="InterPro" id="IPR005702">
    <property type="entry name" value="Wzc-like_C"/>
</dbReference>
<evidence type="ECO:0000259" key="19">
    <source>
        <dbReference type="Pfam" id="PF13807"/>
    </source>
</evidence>
<keyword evidence="21" id="KW-1185">Reference proteome</keyword>
<evidence type="ECO:0000256" key="7">
    <source>
        <dbReference type="ARBA" id="ARBA00022679"/>
    </source>
</evidence>
<feature type="transmembrane region" description="Helical" evidence="16">
    <location>
        <begin position="502"/>
        <end position="525"/>
    </location>
</feature>
<keyword evidence="6" id="KW-0997">Cell inner membrane</keyword>
<dbReference type="EC" id="2.7.10.2" evidence="4"/>
<organism evidence="20 21">
    <name type="scientific">Mesonia sediminis</name>
    <dbReference type="NCBI Taxonomy" id="1703946"/>
    <lineage>
        <taxon>Bacteria</taxon>
        <taxon>Pseudomonadati</taxon>
        <taxon>Bacteroidota</taxon>
        <taxon>Flavobacteriia</taxon>
        <taxon>Flavobacteriales</taxon>
        <taxon>Flavobacteriaceae</taxon>
        <taxon>Mesonia</taxon>
    </lineage>
</organism>
<evidence type="ECO:0000256" key="15">
    <source>
        <dbReference type="ARBA" id="ARBA00051245"/>
    </source>
</evidence>
<evidence type="ECO:0000256" key="2">
    <source>
        <dbReference type="ARBA" id="ARBA00007316"/>
    </source>
</evidence>
<dbReference type="CDD" id="cd05387">
    <property type="entry name" value="BY-kinase"/>
    <property type="match status" value="1"/>
</dbReference>
<proteinExistence type="inferred from homology"/>
<evidence type="ECO:0000256" key="11">
    <source>
        <dbReference type="ARBA" id="ARBA00022840"/>
    </source>
</evidence>
<keyword evidence="7" id="KW-0808">Transferase</keyword>
<feature type="domain" description="AAA" evidence="18">
    <location>
        <begin position="599"/>
        <end position="751"/>
    </location>
</feature>
<evidence type="ECO:0000256" key="14">
    <source>
        <dbReference type="ARBA" id="ARBA00023137"/>
    </source>
</evidence>
<evidence type="ECO:0000313" key="20">
    <source>
        <dbReference type="EMBL" id="MFD2698473.1"/>
    </source>
</evidence>
<keyword evidence="9" id="KW-0547">Nucleotide-binding</keyword>
<evidence type="ECO:0000256" key="13">
    <source>
        <dbReference type="ARBA" id="ARBA00023136"/>
    </source>
</evidence>